<keyword evidence="20" id="KW-1185">Reference proteome</keyword>
<dbReference type="GO" id="GO:0006508">
    <property type="term" value="P:proteolysis"/>
    <property type="evidence" value="ECO:0007669"/>
    <property type="project" value="UniProtKB-KW"/>
</dbReference>
<gene>
    <name evidence="19" type="ORF">AWH56_002985</name>
</gene>
<evidence type="ECO:0000256" key="2">
    <source>
        <dbReference type="ARBA" id="ARBA00007090"/>
    </source>
</evidence>
<evidence type="ECO:0000256" key="3">
    <source>
        <dbReference type="ARBA" id="ARBA00007739"/>
    </source>
</evidence>
<keyword evidence="7 19" id="KW-0328">Glycosyltransferase</keyword>
<evidence type="ECO:0000256" key="16">
    <source>
        <dbReference type="ARBA" id="ARBA00049902"/>
    </source>
</evidence>
<evidence type="ECO:0000313" key="19">
    <source>
        <dbReference type="EMBL" id="QOY36654.1"/>
    </source>
</evidence>
<dbReference type="GO" id="GO:0008360">
    <property type="term" value="P:regulation of cell shape"/>
    <property type="evidence" value="ECO:0007669"/>
    <property type="project" value="UniProtKB-KW"/>
</dbReference>
<evidence type="ECO:0000256" key="12">
    <source>
        <dbReference type="ARBA" id="ARBA00023136"/>
    </source>
</evidence>
<dbReference type="SUPFAM" id="SSF56601">
    <property type="entry name" value="beta-lactamase/transpeptidase-like"/>
    <property type="match status" value="1"/>
</dbReference>
<comment type="catalytic activity">
    <reaction evidence="16">
        <text>[GlcNAc-(1-&gt;4)-Mur2Ac(oyl-L-Ala-gamma-D-Glu-L-Lys-D-Ala-D-Ala)](n)-di-trans,octa-cis-undecaprenyl diphosphate + beta-D-GlcNAc-(1-&gt;4)-Mur2Ac(oyl-L-Ala-gamma-D-Glu-L-Lys-D-Ala-D-Ala)-di-trans,octa-cis-undecaprenyl diphosphate = [GlcNAc-(1-&gt;4)-Mur2Ac(oyl-L-Ala-gamma-D-Glu-L-Lys-D-Ala-D-Ala)](n+1)-di-trans,octa-cis-undecaprenyl diphosphate + di-trans,octa-cis-undecaprenyl diphosphate + H(+)</text>
        <dbReference type="Rhea" id="RHEA:23708"/>
        <dbReference type="Rhea" id="RHEA-COMP:9602"/>
        <dbReference type="Rhea" id="RHEA-COMP:9603"/>
        <dbReference type="ChEBI" id="CHEBI:15378"/>
        <dbReference type="ChEBI" id="CHEBI:58405"/>
        <dbReference type="ChEBI" id="CHEBI:60033"/>
        <dbReference type="ChEBI" id="CHEBI:78435"/>
        <dbReference type="EC" id="2.4.99.28"/>
    </reaction>
</comment>
<dbReference type="GO" id="GO:0008658">
    <property type="term" value="F:penicillin binding"/>
    <property type="evidence" value="ECO:0007669"/>
    <property type="project" value="InterPro"/>
</dbReference>
<evidence type="ECO:0000256" key="1">
    <source>
        <dbReference type="ARBA" id="ARBA00004236"/>
    </source>
</evidence>
<dbReference type="OrthoDB" id="9766909at2"/>
<dbReference type="GO" id="GO:0030288">
    <property type="term" value="C:outer membrane-bounded periplasmic space"/>
    <property type="evidence" value="ECO:0007669"/>
    <property type="project" value="TreeGrafter"/>
</dbReference>
<evidence type="ECO:0000256" key="10">
    <source>
        <dbReference type="ARBA" id="ARBA00022960"/>
    </source>
</evidence>
<keyword evidence="11" id="KW-0573">Peptidoglycan synthesis</keyword>
<dbReference type="InterPro" id="IPR001460">
    <property type="entry name" value="PCN-bd_Tpept"/>
</dbReference>
<keyword evidence="4" id="KW-1003">Cell membrane</keyword>
<dbReference type="Proteomes" id="UP000180175">
    <property type="component" value="Chromosome"/>
</dbReference>
<evidence type="ECO:0000256" key="13">
    <source>
        <dbReference type="ARBA" id="ARBA00023268"/>
    </source>
</evidence>
<keyword evidence="10" id="KW-0133">Cell shape</keyword>
<dbReference type="KEGG" id="aia:AWH56_002985"/>
<evidence type="ECO:0000256" key="11">
    <source>
        <dbReference type="ARBA" id="ARBA00022984"/>
    </source>
</evidence>
<dbReference type="InterPro" id="IPR001264">
    <property type="entry name" value="Glyco_trans_51"/>
</dbReference>
<dbReference type="AlphaFoldDB" id="A0A7S7L8Z1"/>
<comment type="subcellular location">
    <subcellularLocation>
        <location evidence="1">Cell membrane</location>
    </subcellularLocation>
</comment>
<evidence type="ECO:0000256" key="5">
    <source>
        <dbReference type="ARBA" id="ARBA00022645"/>
    </source>
</evidence>
<evidence type="ECO:0000256" key="8">
    <source>
        <dbReference type="ARBA" id="ARBA00022679"/>
    </source>
</evidence>
<protein>
    <submittedName>
        <fullName evidence="19">Transglycosylase domain-containing protein</fullName>
        <ecNumber evidence="19">2.4.-.-</ecNumber>
    </submittedName>
</protein>
<dbReference type="InterPro" id="IPR036950">
    <property type="entry name" value="PBP_transglycosylase"/>
</dbReference>
<evidence type="ECO:0000259" key="17">
    <source>
        <dbReference type="Pfam" id="PF00905"/>
    </source>
</evidence>
<feature type="domain" description="Glycosyl transferase family 51" evidence="18">
    <location>
        <begin position="50"/>
        <end position="224"/>
    </location>
</feature>
<dbReference type="Gene3D" id="1.10.3810.10">
    <property type="entry name" value="Biosynthetic peptidoglycan transglycosylase-like"/>
    <property type="match status" value="1"/>
</dbReference>
<dbReference type="GO" id="GO:0008955">
    <property type="term" value="F:peptidoglycan glycosyltransferase activity"/>
    <property type="evidence" value="ECO:0007669"/>
    <property type="project" value="UniProtKB-EC"/>
</dbReference>
<keyword evidence="8 19" id="KW-0808">Transferase</keyword>
<keyword evidence="6" id="KW-0645">Protease</keyword>
<proteinExistence type="inferred from homology"/>
<dbReference type="EMBL" id="CP063356">
    <property type="protein sequence ID" value="QOY36654.1"/>
    <property type="molecule type" value="Genomic_DNA"/>
</dbReference>
<keyword evidence="13" id="KW-0511">Multifunctional enzyme</keyword>
<dbReference type="FunFam" id="1.10.3810.10:FF:000001">
    <property type="entry name" value="Penicillin-binding protein 1A"/>
    <property type="match status" value="1"/>
</dbReference>
<dbReference type="InterPro" id="IPR050396">
    <property type="entry name" value="Glycosyltr_51/Transpeptidase"/>
</dbReference>
<dbReference type="EC" id="2.4.-.-" evidence="19"/>
<dbReference type="GO" id="GO:0009252">
    <property type="term" value="P:peptidoglycan biosynthetic process"/>
    <property type="evidence" value="ECO:0007669"/>
    <property type="project" value="UniProtKB-KW"/>
</dbReference>
<keyword evidence="14" id="KW-0961">Cell wall biogenesis/degradation</keyword>
<dbReference type="Pfam" id="PF00912">
    <property type="entry name" value="Transgly"/>
    <property type="match status" value="1"/>
</dbReference>
<accession>A0A7S7L8Z1</accession>
<dbReference type="Gene3D" id="3.40.710.10">
    <property type="entry name" value="DD-peptidase/beta-lactamase superfamily"/>
    <property type="match status" value="1"/>
</dbReference>
<reference evidence="19 20" key="1">
    <citation type="journal article" date="2017" name="Genome Announc.">
        <title>Draft Genome Sequences of Four Alkaliphilic Bacteria Belonging to the Anaerobacillus Genus.</title>
        <authorList>
            <person name="Bassil N.M."/>
            <person name="Lloyd J.R."/>
        </authorList>
    </citation>
    <scope>NUCLEOTIDE SEQUENCE [LARGE SCALE GENOMIC DNA]</scope>
    <source>
        <strain evidence="19 20">NB2006</strain>
    </source>
</reference>
<dbReference type="GO" id="GO:0009002">
    <property type="term" value="F:serine-type D-Ala-D-Ala carboxypeptidase activity"/>
    <property type="evidence" value="ECO:0007669"/>
    <property type="project" value="UniProtKB-EC"/>
</dbReference>
<dbReference type="PANTHER" id="PTHR32282:SF11">
    <property type="entry name" value="PENICILLIN-BINDING PROTEIN 1B"/>
    <property type="match status" value="1"/>
</dbReference>
<evidence type="ECO:0000256" key="4">
    <source>
        <dbReference type="ARBA" id="ARBA00022475"/>
    </source>
</evidence>
<keyword evidence="9" id="KW-0378">Hydrolase</keyword>
<evidence type="ECO:0000256" key="6">
    <source>
        <dbReference type="ARBA" id="ARBA00022670"/>
    </source>
</evidence>
<dbReference type="GO" id="GO:0005886">
    <property type="term" value="C:plasma membrane"/>
    <property type="evidence" value="ECO:0007669"/>
    <property type="project" value="UniProtKB-SubCell"/>
</dbReference>
<name>A0A7S7L8Z1_9BACI</name>
<evidence type="ECO:0000313" key="20">
    <source>
        <dbReference type="Proteomes" id="UP000180175"/>
    </source>
</evidence>
<sequence>MFFTMFTFSFSGVTNELRHVQKVDEILENSISIDDFSFYSNSYMYDAYGEIFSDIYSAENRIYLPYNLIPATFIQAIIATEDRQFFSHKGFDMNGITRALFVNAEKNGIEQGGSTITQQLVKNIYLSNERTYNRKLTEILYAYQLEKTISKEKILEYYLNAIYFHNGVYGVEAASQFYFSKPAKLLSVAQVAFLCAIPNNPTLYNPFTNLENTQTRKEWILTKMLEMNDLTDAEFQEALAEKIELKPARKKDIFPDYVTYIHYELEQLIGEKEGFHQKIVDATSMEERKTILQKRQQRVEEILASGVSIYTSLQPEKQSLIYETIEKHLPEEHIQGVAVIIDHKMQQLVAISGGKNYEKFNFQRGFQAFRQPGSSIKPLLVFAPYLAETNASISKTISAASFCKNGYCPQNYGGAIYGNVQIETALKHSFNTPAVRMLDEISVEKGFSYFDKFGFSKIVQEDFRLPAALGGLTHGVSPLEMTNAYTTFANNGRFLKAKGIQKVVDNNGKILFQWDDEPKIIWNDEVNSKMRTLLNKVITEGTGRKANYSRNYIGGKTGTTNDFHDLWFIGLNENYTTGVWIGEDQPSSLAKLNSRAPHLLIWRDLMRD</sequence>
<dbReference type="SUPFAM" id="SSF53955">
    <property type="entry name" value="Lysozyme-like"/>
    <property type="match status" value="1"/>
</dbReference>
<dbReference type="GO" id="GO:0071555">
    <property type="term" value="P:cell wall organization"/>
    <property type="evidence" value="ECO:0007669"/>
    <property type="project" value="UniProtKB-KW"/>
</dbReference>
<comment type="similarity">
    <text evidence="2">In the C-terminal section; belongs to the transpeptidase family.</text>
</comment>
<dbReference type="InterPro" id="IPR012338">
    <property type="entry name" value="Beta-lactam/transpept-like"/>
</dbReference>
<comment type="catalytic activity">
    <reaction evidence="15">
        <text>Preferential cleavage: (Ac)2-L-Lys-D-Ala-|-D-Ala. Also transpeptidation of peptidyl-alanyl moieties that are N-acyl substituents of D-alanine.</text>
        <dbReference type="EC" id="3.4.16.4"/>
    </reaction>
</comment>
<dbReference type="RefSeq" id="WP_108721419.1">
    <property type="nucleotide sequence ID" value="NZ_CP063356.2"/>
</dbReference>
<keyword evidence="12" id="KW-0472">Membrane</keyword>
<evidence type="ECO:0000259" key="18">
    <source>
        <dbReference type="Pfam" id="PF00912"/>
    </source>
</evidence>
<organism evidence="19 20">
    <name type="scientific">Anaerobacillus isosaccharinicus</name>
    <dbReference type="NCBI Taxonomy" id="1532552"/>
    <lineage>
        <taxon>Bacteria</taxon>
        <taxon>Bacillati</taxon>
        <taxon>Bacillota</taxon>
        <taxon>Bacilli</taxon>
        <taxon>Bacillales</taxon>
        <taxon>Bacillaceae</taxon>
        <taxon>Anaerobacillus</taxon>
    </lineage>
</organism>
<dbReference type="Pfam" id="PF00905">
    <property type="entry name" value="Transpeptidase"/>
    <property type="match status" value="1"/>
</dbReference>
<evidence type="ECO:0000256" key="7">
    <source>
        <dbReference type="ARBA" id="ARBA00022676"/>
    </source>
</evidence>
<dbReference type="PANTHER" id="PTHR32282">
    <property type="entry name" value="BINDING PROTEIN TRANSPEPTIDASE, PUTATIVE-RELATED"/>
    <property type="match status" value="1"/>
</dbReference>
<feature type="domain" description="Penicillin-binding protein transpeptidase" evidence="17">
    <location>
        <begin position="336"/>
        <end position="574"/>
    </location>
</feature>
<dbReference type="InterPro" id="IPR023346">
    <property type="entry name" value="Lysozyme-like_dom_sf"/>
</dbReference>
<evidence type="ECO:0000256" key="9">
    <source>
        <dbReference type="ARBA" id="ARBA00022801"/>
    </source>
</evidence>
<evidence type="ECO:0000256" key="14">
    <source>
        <dbReference type="ARBA" id="ARBA00023316"/>
    </source>
</evidence>
<evidence type="ECO:0000256" key="15">
    <source>
        <dbReference type="ARBA" id="ARBA00034000"/>
    </source>
</evidence>
<keyword evidence="5" id="KW-0121">Carboxypeptidase</keyword>
<comment type="similarity">
    <text evidence="3">In the N-terminal section; belongs to the glycosyltransferase 51 family.</text>
</comment>
<reference evidence="19 20" key="2">
    <citation type="journal article" date="2019" name="Int. J. Syst. Evol. Microbiol.">
        <title>Anaerobacillus isosaccharinicus sp. nov., an alkaliphilic bacterium which degrades isosaccharinic acid.</title>
        <authorList>
            <person name="Bassil N.M."/>
            <person name="Lloyd J.R."/>
        </authorList>
    </citation>
    <scope>NUCLEOTIDE SEQUENCE [LARGE SCALE GENOMIC DNA]</scope>
    <source>
        <strain evidence="19 20">NB2006</strain>
    </source>
</reference>